<evidence type="ECO:0000313" key="2">
    <source>
        <dbReference type="EMBL" id="RXK86118.1"/>
    </source>
</evidence>
<name>A0A4Q1DB30_9BACT</name>
<feature type="transmembrane region" description="Helical" evidence="1">
    <location>
        <begin position="107"/>
        <end position="124"/>
    </location>
</feature>
<dbReference type="RefSeq" id="WP_129001868.1">
    <property type="nucleotide sequence ID" value="NZ_SDHZ01000001.1"/>
</dbReference>
<evidence type="ECO:0000313" key="3">
    <source>
        <dbReference type="Proteomes" id="UP000290545"/>
    </source>
</evidence>
<keyword evidence="3" id="KW-1185">Reference proteome</keyword>
<comment type="caution">
    <text evidence="2">The sequence shown here is derived from an EMBL/GenBank/DDBJ whole genome shotgun (WGS) entry which is preliminary data.</text>
</comment>
<proteinExistence type="predicted"/>
<evidence type="ECO:0008006" key="4">
    <source>
        <dbReference type="Google" id="ProtNLM"/>
    </source>
</evidence>
<organism evidence="2 3">
    <name type="scientific">Filimonas effusa</name>
    <dbReference type="NCBI Taxonomy" id="2508721"/>
    <lineage>
        <taxon>Bacteria</taxon>
        <taxon>Pseudomonadati</taxon>
        <taxon>Bacteroidota</taxon>
        <taxon>Chitinophagia</taxon>
        <taxon>Chitinophagales</taxon>
        <taxon>Chitinophagaceae</taxon>
        <taxon>Filimonas</taxon>
    </lineage>
</organism>
<evidence type="ECO:0000256" key="1">
    <source>
        <dbReference type="SAM" id="Phobius"/>
    </source>
</evidence>
<dbReference type="EMBL" id="SDHZ01000001">
    <property type="protein sequence ID" value="RXK86118.1"/>
    <property type="molecule type" value="Genomic_DNA"/>
</dbReference>
<dbReference type="OrthoDB" id="678688at2"/>
<dbReference type="AlphaFoldDB" id="A0A4Q1DB30"/>
<protein>
    <recommendedName>
        <fullName evidence="4">DUF4345 domain-containing protein</fullName>
    </recommendedName>
</protein>
<feature type="transmembrane region" description="Helical" evidence="1">
    <location>
        <begin position="47"/>
        <end position="67"/>
    </location>
</feature>
<keyword evidence="1" id="KW-0812">Transmembrane</keyword>
<accession>A0A4Q1DB30</accession>
<feature type="transmembrane region" description="Helical" evidence="1">
    <location>
        <begin position="73"/>
        <end position="95"/>
    </location>
</feature>
<reference evidence="2 3" key="1">
    <citation type="submission" date="2019-01" db="EMBL/GenBank/DDBJ databases">
        <title>Filimonas sp. strain TTM-71.</title>
        <authorList>
            <person name="Chen W.-M."/>
        </authorList>
    </citation>
    <scope>NUCLEOTIDE SEQUENCE [LARGE SCALE GENOMIC DNA]</scope>
    <source>
        <strain evidence="2 3">TTM-71</strain>
    </source>
</reference>
<feature type="transmembrane region" description="Helical" evidence="1">
    <location>
        <begin position="6"/>
        <end position="26"/>
    </location>
</feature>
<dbReference type="Proteomes" id="UP000290545">
    <property type="component" value="Unassembled WGS sequence"/>
</dbReference>
<keyword evidence="1" id="KW-0472">Membrane</keyword>
<sequence length="133" mass="14556">MKYSQLIGFIAALAVIGTCFMPWAYIASLQTEITGFKTMGTNFGRPGLLNTVFAGIAAILFLIPRIWSKRVNVIIGAIGLAWSIRNYLLVGTCAMGECPEKRPGLHLLLFLSIGVLLMTFLPRIPVKNDNKPS</sequence>
<keyword evidence="1" id="KW-1133">Transmembrane helix</keyword>
<gene>
    <name evidence="2" type="ORF">ESB13_04725</name>
</gene>